<proteinExistence type="predicted"/>
<sequence length="56" mass="5965">MAYDTLDVLPSGQFTVNTPPIDVNGKSLLALLWEHTSLLTSMGGGRWAVSQAGHLP</sequence>
<evidence type="ECO:0000313" key="2">
    <source>
        <dbReference type="Proteomes" id="UP000586305"/>
    </source>
</evidence>
<name>A0A849VNA9_9GAMM</name>
<dbReference type="EMBL" id="JABBPG010000020">
    <property type="protein sequence ID" value="NOU53194.1"/>
    <property type="molecule type" value="Genomic_DNA"/>
</dbReference>
<evidence type="ECO:0000313" key="1">
    <source>
        <dbReference type="EMBL" id="NOU53194.1"/>
    </source>
</evidence>
<protein>
    <submittedName>
        <fullName evidence="1">Uncharacterized protein</fullName>
    </submittedName>
</protein>
<dbReference type="AlphaFoldDB" id="A0A849VNA9"/>
<comment type="caution">
    <text evidence="1">The sequence shown here is derived from an EMBL/GenBank/DDBJ whole genome shotgun (WGS) entry which is preliminary data.</text>
</comment>
<gene>
    <name evidence="1" type="ORF">HG263_22085</name>
</gene>
<accession>A0A849VNA9</accession>
<dbReference type="RefSeq" id="WP_016729406.1">
    <property type="nucleotide sequence ID" value="NZ_JABBPG010000020.1"/>
</dbReference>
<organism evidence="1 2">
    <name type="scientific">Pseudoalteromonas caenipelagi</name>
    <dbReference type="NCBI Taxonomy" id="2726988"/>
    <lineage>
        <taxon>Bacteria</taxon>
        <taxon>Pseudomonadati</taxon>
        <taxon>Pseudomonadota</taxon>
        <taxon>Gammaproteobacteria</taxon>
        <taxon>Alteromonadales</taxon>
        <taxon>Pseudoalteromonadaceae</taxon>
        <taxon>Pseudoalteromonas</taxon>
    </lineage>
</organism>
<keyword evidence="2" id="KW-1185">Reference proteome</keyword>
<dbReference type="Proteomes" id="UP000586305">
    <property type="component" value="Unassembled WGS sequence"/>
</dbReference>
<reference evidence="1 2" key="1">
    <citation type="submission" date="2020-04" db="EMBL/GenBank/DDBJ databases">
        <title>Pseudoalteromonas caenipelagi sp. nov., isolated from a tidal flat.</title>
        <authorList>
            <person name="Park S."/>
            <person name="Yoon J.-H."/>
        </authorList>
    </citation>
    <scope>NUCLEOTIDE SEQUENCE [LARGE SCALE GENOMIC DNA]</scope>
    <source>
        <strain evidence="1 2">JBTF-M23</strain>
    </source>
</reference>